<evidence type="ECO:0000313" key="3">
    <source>
        <dbReference type="Proteomes" id="UP000076874"/>
    </source>
</evidence>
<feature type="region of interest" description="Disordered" evidence="1">
    <location>
        <begin position="112"/>
        <end position="184"/>
    </location>
</feature>
<keyword evidence="3" id="KW-1185">Reference proteome</keyword>
<reference evidence="2 3" key="1">
    <citation type="journal article" date="2016" name="Genome Biol. Evol.">
        <title>Divergent and convergent evolution of fungal pathogenicity.</title>
        <authorList>
            <person name="Shang Y."/>
            <person name="Xiao G."/>
            <person name="Zheng P."/>
            <person name="Cen K."/>
            <person name="Zhan S."/>
            <person name="Wang C."/>
        </authorList>
    </citation>
    <scope>NUCLEOTIDE SEQUENCE [LARGE SCALE GENOMIC DNA]</scope>
    <source>
        <strain evidence="2 3">RCEF 264</strain>
    </source>
</reference>
<accession>A0A167XX21</accession>
<proteinExistence type="predicted"/>
<evidence type="ECO:0000313" key="2">
    <source>
        <dbReference type="EMBL" id="OAA65519.1"/>
    </source>
</evidence>
<dbReference type="Proteomes" id="UP000076874">
    <property type="component" value="Unassembled WGS sequence"/>
</dbReference>
<dbReference type="EMBL" id="AZHD01000003">
    <property type="protein sequence ID" value="OAA65519.1"/>
    <property type="molecule type" value="Genomic_DNA"/>
</dbReference>
<gene>
    <name evidence="2" type="ORF">SPI_02306</name>
</gene>
<sequence>MWEALLPAIDGHAAELVAYEVMRIHWGQTFNKLVWEIRPMRNVIDFETRENAQFGAFLSGVAVMLLECEDEQETLATAFNANFFQIYEKWVAAHRPRALGLSVDDLIELLNNGNEDDEDNEDVEGGDKKDNENAEGGDEDVEGSDEDVEGSDKEDDEDAEGDNNNGASDDGAGEIKAGDNCYSM</sequence>
<feature type="compositionally biased region" description="Acidic residues" evidence="1">
    <location>
        <begin position="133"/>
        <end position="161"/>
    </location>
</feature>
<protein>
    <submittedName>
        <fullName evidence="2">Uncharacterized protein</fullName>
    </submittedName>
</protein>
<comment type="caution">
    <text evidence="2">The sequence shown here is derived from an EMBL/GenBank/DDBJ whole genome shotgun (WGS) entry which is preliminary data.</text>
</comment>
<organism evidence="2 3">
    <name type="scientific">Niveomyces insectorum RCEF 264</name>
    <dbReference type="NCBI Taxonomy" id="1081102"/>
    <lineage>
        <taxon>Eukaryota</taxon>
        <taxon>Fungi</taxon>
        <taxon>Dikarya</taxon>
        <taxon>Ascomycota</taxon>
        <taxon>Pezizomycotina</taxon>
        <taxon>Sordariomycetes</taxon>
        <taxon>Hypocreomycetidae</taxon>
        <taxon>Hypocreales</taxon>
        <taxon>Cordycipitaceae</taxon>
        <taxon>Niveomyces</taxon>
    </lineage>
</organism>
<name>A0A167XX21_9HYPO</name>
<dbReference type="AlphaFoldDB" id="A0A167XX21"/>
<evidence type="ECO:0000256" key="1">
    <source>
        <dbReference type="SAM" id="MobiDB-lite"/>
    </source>
</evidence>
<feature type="compositionally biased region" description="Acidic residues" evidence="1">
    <location>
        <begin position="114"/>
        <end position="124"/>
    </location>
</feature>